<dbReference type="AlphaFoldDB" id="A0A934V9U4"/>
<evidence type="ECO:0000256" key="1">
    <source>
        <dbReference type="SAM" id="Phobius"/>
    </source>
</evidence>
<dbReference type="Proteomes" id="UP000600139">
    <property type="component" value="Unassembled WGS sequence"/>
</dbReference>
<dbReference type="PANTHER" id="PTHR39430:SF1">
    <property type="entry name" value="PROTEASE"/>
    <property type="match status" value="1"/>
</dbReference>
<keyword evidence="1" id="KW-0472">Membrane</keyword>
<evidence type="ECO:0000259" key="2">
    <source>
        <dbReference type="Pfam" id="PF02517"/>
    </source>
</evidence>
<dbReference type="GO" id="GO:0008237">
    <property type="term" value="F:metallopeptidase activity"/>
    <property type="evidence" value="ECO:0007669"/>
    <property type="project" value="UniProtKB-KW"/>
</dbReference>
<keyword evidence="3" id="KW-0482">Metalloprotease</keyword>
<organism evidence="3 4">
    <name type="scientific">Luteolibacter yonseiensis</name>
    <dbReference type="NCBI Taxonomy" id="1144680"/>
    <lineage>
        <taxon>Bacteria</taxon>
        <taxon>Pseudomonadati</taxon>
        <taxon>Verrucomicrobiota</taxon>
        <taxon>Verrucomicrobiia</taxon>
        <taxon>Verrucomicrobiales</taxon>
        <taxon>Verrucomicrobiaceae</taxon>
        <taxon>Luteolibacter</taxon>
    </lineage>
</organism>
<feature type="transmembrane region" description="Helical" evidence="1">
    <location>
        <begin position="12"/>
        <end position="31"/>
    </location>
</feature>
<keyword evidence="1" id="KW-1133">Transmembrane helix</keyword>
<name>A0A934V9U4_9BACT</name>
<feature type="transmembrane region" description="Helical" evidence="1">
    <location>
        <begin position="296"/>
        <end position="314"/>
    </location>
</feature>
<feature type="transmembrane region" description="Helical" evidence="1">
    <location>
        <begin position="177"/>
        <end position="197"/>
    </location>
</feature>
<dbReference type="RefSeq" id="WP_200349466.1">
    <property type="nucleotide sequence ID" value="NZ_BAABHZ010000010.1"/>
</dbReference>
<proteinExistence type="predicted"/>
<dbReference type="PANTHER" id="PTHR39430">
    <property type="entry name" value="MEMBRANE-ASSOCIATED PROTEASE-RELATED"/>
    <property type="match status" value="1"/>
</dbReference>
<dbReference type="GO" id="GO:0080120">
    <property type="term" value="P:CAAX-box protein maturation"/>
    <property type="evidence" value="ECO:0007669"/>
    <property type="project" value="UniProtKB-ARBA"/>
</dbReference>
<keyword evidence="4" id="KW-1185">Reference proteome</keyword>
<dbReference type="EMBL" id="JAENIK010000004">
    <property type="protein sequence ID" value="MBK1814505.1"/>
    <property type="molecule type" value="Genomic_DNA"/>
</dbReference>
<keyword evidence="1" id="KW-0812">Transmembrane</keyword>
<evidence type="ECO:0000313" key="3">
    <source>
        <dbReference type="EMBL" id="MBK1814505.1"/>
    </source>
</evidence>
<feature type="transmembrane region" description="Helical" evidence="1">
    <location>
        <begin position="147"/>
        <end position="165"/>
    </location>
</feature>
<dbReference type="Pfam" id="PF02517">
    <property type="entry name" value="Rce1-like"/>
    <property type="match status" value="1"/>
</dbReference>
<gene>
    <name evidence="3" type="ORF">JIN84_02695</name>
</gene>
<sequence>MKRFFQSEAGATVLWVVATMVMAAVISPWLYQTGMNLARAAETRELPGILEWLGAACGRSDFGRYFSRALVISAVALLPFLFCRVRAALALASSTCDSCARLSWREALAQVGVGVLVAGVLLWGMGMLLEMVGAYSPRHNPVSFGKVVGKIIVPAVVVPLMEEWLFRGILLGLWLRFARPVAACLLTSLFFAFIHFLKPPEGAGVMDPASMSAGFELLGKILHHFTEPLFFVTDFAALFVVGLILAMARVRTRALWFSIGLHAGWIAAFKGFNLLYRSVENHPSHPWGVGDTLRAGLFPMATLMVTALVCHFVLKRFEPRAKA</sequence>
<protein>
    <submittedName>
        <fullName evidence="3">CPBP family intramembrane metalloprotease</fullName>
    </submittedName>
</protein>
<keyword evidence="3" id="KW-0645">Protease</keyword>
<keyword evidence="3" id="KW-0378">Hydrolase</keyword>
<accession>A0A934V9U4</accession>
<reference evidence="3" key="1">
    <citation type="submission" date="2021-01" db="EMBL/GenBank/DDBJ databases">
        <title>Modified the classification status of verrucomicrobia.</title>
        <authorList>
            <person name="Feng X."/>
        </authorList>
    </citation>
    <scope>NUCLEOTIDE SEQUENCE</scope>
    <source>
        <strain evidence="3">JCM 18052</strain>
    </source>
</reference>
<comment type="caution">
    <text evidence="3">The sequence shown here is derived from an EMBL/GenBank/DDBJ whole genome shotgun (WGS) entry which is preliminary data.</text>
</comment>
<feature type="transmembrane region" description="Helical" evidence="1">
    <location>
        <begin position="113"/>
        <end position="135"/>
    </location>
</feature>
<evidence type="ECO:0000313" key="4">
    <source>
        <dbReference type="Proteomes" id="UP000600139"/>
    </source>
</evidence>
<dbReference type="GO" id="GO:0004175">
    <property type="term" value="F:endopeptidase activity"/>
    <property type="evidence" value="ECO:0007669"/>
    <property type="project" value="UniProtKB-ARBA"/>
</dbReference>
<feature type="transmembrane region" description="Helical" evidence="1">
    <location>
        <begin position="255"/>
        <end position="276"/>
    </location>
</feature>
<feature type="transmembrane region" description="Helical" evidence="1">
    <location>
        <begin position="229"/>
        <end position="248"/>
    </location>
</feature>
<dbReference type="InterPro" id="IPR003675">
    <property type="entry name" value="Rce1/LyrA-like_dom"/>
</dbReference>
<feature type="domain" description="CAAX prenyl protease 2/Lysostaphin resistance protein A-like" evidence="2">
    <location>
        <begin position="149"/>
        <end position="265"/>
    </location>
</feature>
<feature type="transmembrane region" description="Helical" evidence="1">
    <location>
        <begin position="69"/>
        <end position="92"/>
    </location>
</feature>